<dbReference type="Proteomes" id="UP000030745">
    <property type="component" value="Unassembled WGS sequence"/>
</dbReference>
<evidence type="ECO:0000256" key="4">
    <source>
        <dbReference type="ARBA" id="ARBA00022692"/>
    </source>
</evidence>
<dbReference type="OrthoDB" id="72376at2759"/>
<feature type="transmembrane region" description="Helical" evidence="10">
    <location>
        <begin position="864"/>
        <end position="887"/>
    </location>
</feature>
<dbReference type="GO" id="GO:0005524">
    <property type="term" value="F:ATP binding"/>
    <property type="evidence" value="ECO:0007669"/>
    <property type="project" value="UniProtKB-KW"/>
</dbReference>
<dbReference type="FunFam" id="1.20.1560.10:FF:000013">
    <property type="entry name" value="ABC transporter C family member 2"/>
    <property type="match status" value="1"/>
</dbReference>
<evidence type="ECO:0000256" key="10">
    <source>
        <dbReference type="SAM" id="Phobius"/>
    </source>
</evidence>
<evidence type="ECO:0000259" key="11">
    <source>
        <dbReference type="PROSITE" id="PS50893"/>
    </source>
</evidence>
<evidence type="ECO:0000256" key="2">
    <source>
        <dbReference type="ARBA" id="ARBA00009726"/>
    </source>
</evidence>
<dbReference type="GO" id="GO:0140359">
    <property type="term" value="F:ABC-type transporter activity"/>
    <property type="evidence" value="ECO:0007669"/>
    <property type="project" value="InterPro"/>
</dbReference>
<feature type="transmembrane region" description="Helical" evidence="10">
    <location>
        <begin position="311"/>
        <end position="334"/>
    </location>
</feature>
<dbReference type="SMART" id="SM00382">
    <property type="entry name" value="AAA"/>
    <property type="match status" value="2"/>
</dbReference>
<evidence type="ECO:0000256" key="3">
    <source>
        <dbReference type="ARBA" id="ARBA00022448"/>
    </source>
</evidence>
<keyword evidence="9 10" id="KW-0472">Membrane</keyword>
<dbReference type="FunFam" id="3.40.50.300:FF:000997">
    <property type="entry name" value="Multidrug resistance-associated protein 1"/>
    <property type="match status" value="1"/>
</dbReference>
<dbReference type="RefSeq" id="XP_012198620.1">
    <property type="nucleotide sequence ID" value="XM_012343230.1"/>
</dbReference>
<evidence type="ECO:0000256" key="6">
    <source>
        <dbReference type="ARBA" id="ARBA00022741"/>
    </source>
</evidence>
<dbReference type="Pfam" id="PF00664">
    <property type="entry name" value="ABC_membrane"/>
    <property type="match status" value="2"/>
</dbReference>
<dbReference type="PROSITE" id="PS50929">
    <property type="entry name" value="ABC_TM1F"/>
    <property type="match status" value="2"/>
</dbReference>
<dbReference type="Gene3D" id="3.40.50.300">
    <property type="entry name" value="P-loop containing nucleotide triphosphate hydrolases"/>
    <property type="match status" value="2"/>
</dbReference>
<evidence type="ECO:0000256" key="1">
    <source>
        <dbReference type="ARBA" id="ARBA00004128"/>
    </source>
</evidence>
<dbReference type="CDD" id="cd03250">
    <property type="entry name" value="ABCC_MRP_domain1"/>
    <property type="match status" value="1"/>
</dbReference>
<proteinExistence type="inferred from homology"/>
<evidence type="ECO:0000256" key="7">
    <source>
        <dbReference type="ARBA" id="ARBA00022840"/>
    </source>
</evidence>
<feature type="transmembrane region" description="Helical" evidence="10">
    <location>
        <begin position="86"/>
        <end position="109"/>
    </location>
</feature>
<name>A0A067CJK4_SAPPC</name>
<evidence type="ECO:0000259" key="12">
    <source>
        <dbReference type="PROSITE" id="PS50929"/>
    </source>
</evidence>
<dbReference type="InterPro" id="IPR036640">
    <property type="entry name" value="ABC1_TM_sf"/>
</dbReference>
<dbReference type="KEGG" id="spar:SPRG_04832"/>
<evidence type="ECO:0000313" key="14">
    <source>
        <dbReference type="Proteomes" id="UP000030745"/>
    </source>
</evidence>
<dbReference type="GO" id="GO:0016887">
    <property type="term" value="F:ATP hydrolysis activity"/>
    <property type="evidence" value="ECO:0007669"/>
    <property type="project" value="InterPro"/>
</dbReference>
<dbReference type="Pfam" id="PF00005">
    <property type="entry name" value="ABC_tran"/>
    <property type="match status" value="2"/>
</dbReference>
<feature type="transmembrane region" description="Helical" evidence="10">
    <location>
        <begin position="770"/>
        <end position="790"/>
    </location>
</feature>
<feature type="domain" description="ABC transporter" evidence="11">
    <location>
        <begin position="1045"/>
        <end position="1270"/>
    </location>
</feature>
<dbReference type="InterPro" id="IPR017871">
    <property type="entry name" value="ABC_transporter-like_CS"/>
</dbReference>
<dbReference type="InterPro" id="IPR003439">
    <property type="entry name" value="ABC_transporter-like_ATP-bd"/>
</dbReference>
<evidence type="ECO:0000256" key="8">
    <source>
        <dbReference type="ARBA" id="ARBA00022989"/>
    </source>
</evidence>
<sequence>MLQSNKKAAEYKTFEPAPRVNPLDDANVVSRLAFAWTKPLLRLGNVRQLASSDLWQLQGANKVEPLTAHFENVYARKNKGLLSSFFAIYWGRFACIGFMQLFTVLADLYGPGYVLGEIIRAVEAPVLDTTYVLQLIGSLYLVQVTAAFIRGHMTYLNDVIGIQFSSVLRSMLFKKALRLDASSKKEKTAGDIANLFSIDTINVMSFATSIHSMWVVPLQIGIVLHLLYAIVGWAIFVGLGVVVLIMVVNGVVAGLMGAEQERCFKLKDDRMKVINEVFGAIQIIKFNAWEEKFLAKIRQLRLVEFASAKKLVRIIVVLISFMNCTPIFVTVVVFATFTLWMQQALTVTIVFSTLALFKSLQDALVNLPMVVSSMVQSLVSAKRINDVLNMSECDPTNVSTPSDPIAAVYAKDQVVLAIDNASFTWDTTTTPTFTNVNLRVTRGELVVLHGAVGQGKSSLCSALLGEMQKLSGSVFVGGQVAYFAQQAWIQNTTIRENILFGQPYDRTKYQKVLDACALQSDLASLPASDRTEIGQKGINLSGGQKARIALARACYSDADIFILDSPLSAVDAIVASEIFTKCFLGLLAKKTVLLVTHNPEIIESVARTLLVQDGQLIESTHDSPRTRQEATPAVTPLKARTPYWEEAEVVEYPAPGPRHEMLVTPSLRTPYSYNAREMLYTPREPVAGQSFEESGRLIADEERAEGRVSKKVVYGYVRSIGGAPAVAAIVVLTFLTQVLKVGSDFWLTYWSNNVQQRANATVSVDSNMDIYAGLALGSCLMVAAQTYLVVELGLVGSQRMFDGMLRSLLEAPMRFFDTNPIGRVLNRFGDDIMAADFGIPLTLGPMLFEVSSTLATLVTTVVLMRWLGVLVLPLLAVYLYLGAFFLGPLREVNRIIKTTRSPLISSVSEGIDGSTTIRAFGDKQLRRFYRLNTQKIETFCEARVVYTAINVWFSLRMSLLGSTIVVLILLALVFLHESLSPGIVGLLITYGLSIPGTLALLVGLWSQLETSMIAPERIQEYIAIESEGARVTTVAAANWPTTGAVTFDAVSFRYKPNDPLVLKNVSFAIAGGEKIGIVGRTGAGKSSLMMALFRMNDVASGSISIDGVDIAAVGLRTLRSHLAIIPQNPVLFKGTLRNYLDPFDEYDDASLWDVLQKHDEKLLGPVDENGENFSVGERQMLCMARALLRQAKVVVLDEATAAIDHATDKVLQGVIRTEFATSTVLTIAHRLDTVLDCDRILVFDQGALAQSGTPQALVAAGDGIFFELVHEGGYMDKMTVHRTDEA</sequence>
<evidence type="ECO:0000256" key="9">
    <source>
        <dbReference type="ARBA" id="ARBA00023136"/>
    </source>
</evidence>
<feature type="transmembrane region" description="Helical" evidence="10">
    <location>
        <begin position="716"/>
        <end position="739"/>
    </location>
</feature>
<dbReference type="CDD" id="cd03244">
    <property type="entry name" value="ABCC_MRP_domain2"/>
    <property type="match status" value="1"/>
</dbReference>
<dbReference type="InterPro" id="IPR003593">
    <property type="entry name" value="AAA+_ATPase"/>
</dbReference>
<organism evidence="13 14">
    <name type="scientific">Saprolegnia parasitica (strain CBS 223.65)</name>
    <dbReference type="NCBI Taxonomy" id="695850"/>
    <lineage>
        <taxon>Eukaryota</taxon>
        <taxon>Sar</taxon>
        <taxon>Stramenopiles</taxon>
        <taxon>Oomycota</taxon>
        <taxon>Saprolegniomycetes</taxon>
        <taxon>Saprolegniales</taxon>
        <taxon>Saprolegniaceae</taxon>
        <taxon>Saprolegnia</taxon>
    </lineage>
</organism>
<dbReference type="InterPro" id="IPR027417">
    <property type="entry name" value="P-loop_NTPase"/>
</dbReference>
<dbReference type="InterPro" id="IPR044726">
    <property type="entry name" value="ABCC_6TM_D2"/>
</dbReference>
<dbReference type="Gene3D" id="1.20.1560.10">
    <property type="entry name" value="ABC transporter type 1, transmembrane domain"/>
    <property type="match status" value="2"/>
</dbReference>
<dbReference type="SUPFAM" id="SSF90123">
    <property type="entry name" value="ABC transporter transmembrane region"/>
    <property type="match status" value="2"/>
</dbReference>
<protein>
    <recommendedName>
        <fullName evidence="15">Multidrug resistance-associated protein 1</fullName>
    </recommendedName>
</protein>
<feature type="transmembrane region" description="Helical" evidence="10">
    <location>
        <begin position="192"/>
        <end position="214"/>
    </location>
</feature>
<evidence type="ECO:0000313" key="13">
    <source>
        <dbReference type="EMBL" id="KDO30929.1"/>
    </source>
</evidence>
<comment type="subcellular location">
    <subcellularLocation>
        <location evidence="1">Vacuole membrane</location>
        <topology evidence="1">Multi-pass membrane protein</topology>
    </subcellularLocation>
</comment>
<dbReference type="STRING" id="695850.A0A067CJK4"/>
<feature type="transmembrane region" description="Helical" evidence="10">
    <location>
        <begin position="957"/>
        <end position="976"/>
    </location>
</feature>
<feature type="domain" description="ABC transmembrane type-1" evidence="12">
    <location>
        <begin position="727"/>
        <end position="1010"/>
    </location>
</feature>
<evidence type="ECO:0008006" key="15">
    <source>
        <dbReference type="Google" id="ProtNLM"/>
    </source>
</evidence>
<dbReference type="InterPro" id="IPR050173">
    <property type="entry name" value="ABC_transporter_C-like"/>
</dbReference>
<dbReference type="GeneID" id="24127255"/>
<feature type="transmembrane region" description="Helical" evidence="10">
    <location>
        <begin position="982"/>
        <end position="1005"/>
    </location>
</feature>
<dbReference type="SUPFAM" id="SSF52540">
    <property type="entry name" value="P-loop containing nucleoside triphosphate hydrolases"/>
    <property type="match status" value="2"/>
</dbReference>
<dbReference type="VEuPathDB" id="FungiDB:SPRG_04832"/>
<keyword evidence="6" id="KW-0547">Nucleotide-binding</keyword>
<keyword evidence="3" id="KW-0813">Transport</keyword>
<dbReference type="PROSITE" id="PS50893">
    <property type="entry name" value="ABC_TRANSPORTER_2"/>
    <property type="match status" value="2"/>
</dbReference>
<keyword evidence="8 10" id="KW-1133">Transmembrane helix</keyword>
<reference evidence="13 14" key="1">
    <citation type="journal article" date="2013" name="PLoS Genet.">
        <title>Distinctive expansion of potential virulence genes in the genome of the oomycete fish pathogen Saprolegnia parasitica.</title>
        <authorList>
            <person name="Jiang R.H."/>
            <person name="de Bruijn I."/>
            <person name="Haas B.J."/>
            <person name="Belmonte R."/>
            <person name="Lobach L."/>
            <person name="Christie J."/>
            <person name="van den Ackerveken G."/>
            <person name="Bottin A."/>
            <person name="Bulone V."/>
            <person name="Diaz-Moreno S.M."/>
            <person name="Dumas B."/>
            <person name="Fan L."/>
            <person name="Gaulin E."/>
            <person name="Govers F."/>
            <person name="Grenville-Briggs L.J."/>
            <person name="Horner N.R."/>
            <person name="Levin J.Z."/>
            <person name="Mammella M."/>
            <person name="Meijer H.J."/>
            <person name="Morris P."/>
            <person name="Nusbaum C."/>
            <person name="Oome S."/>
            <person name="Phillips A.J."/>
            <person name="van Rooyen D."/>
            <person name="Rzeszutek E."/>
            <person name="Saraiva M."/>
            <person name="Secombes C.J."/>
            <person name="Seidl M.F."/>
            <person name="Snel B."/>
            <person name="Stassen J.H."/>
            <person name="Sykes S."/>
            <person name="Tripathy S."/>
            <person name="van den Berg H."/>
            <person name="Vega-Arreguin J.C."/>
            <person name="Wawra S."/>
            <person name="Young S.K."/>
            <person name="Zeng Q."/>
            <person name="Dieguez-Uribeondo J."/>
            <person name="Russ C."/>
            <person name="Tyler B.M."/>
            <person name="van West P."/>
        </authorList>
    </citation>
    <scope>NUCLEOTIDE SEQUENCE [LARGE SCALE GENOMIC DNA]</scope>
    <source>
        <strain evidence="13 14">CBS 223.65</strain>
    </source>
</reference>
<keyword evidence="5" id="KW-0677">Repeat</keyword>
<dbReference type="PANTHER" id="PTHR24223:SF443">
    <property type="entry name" value="MULTIDRUG-RESISTANCE LIKE PROTEIN 1, ISOFORM I"/>
    <property type="match status" value="1"/>
</dbReference>
<feature type="domain" description="ABC transmembrane type-1" evidence="12">
    <location>
        <begin position="96"/>
        <end position="376"/>
    </location>
</feature>
<dbReference type="InterPro" id="IPR011527">
    <property type="entry name" value="ABC1_TM_dom"/>
</dbReference>
<feature type="transmembrane region" description="Helical" evidence="10">
    <location>
        <begin position="129"/>
        <end position="149"/>
    </location>
</feature>
<feature type="transmembrane region" description="Helical" evidence="10">
    <location>
        <begin position="226"/>
        <end position="257"/>
    </location>
</feature>
<dbReference type="InterPro" id="IPR044746">
    <property type="entry name" value="ABCC_6TM_D1"/>
</dbReference>
<dbReference type="EMBL" id="KK583200">
    <property type="protein sequence ID" value="KDO30929.1"/>
    <property type="molecule type" value="Genomic_DNA"/>
</dbReference>
<accession>A0A067CJK4</accession>
<evidence type="ECO:0000256" key="5">
    <source>
        <dbReference type="ARBA" id="ARBA00022737"/>
    </source>
</evidence>
<dbReference type="PANTHER" id="PTHR24223">
    <property type="entry name" value="ATP-BINDING CASSETTE SUB-FAMILY C"/>
    <property type="match status" value="1"/>
</dbReference>
<dbReference type="FunFam" id="1.20.1560.10:FF:000006">
    <property type="entry name" value="ATP-binding cassette, sub-family C (CFTR/MRP), member 9"/>
    <property type="match status" value="1"/>
</dbReference>
<comment type="similarity">
    <text evidence="2">Belongs to the ABC transporter superfamily. ABCC family. Conjugate transporter (TC 3.A.1.208) subfamily.</text>
</comment>
<dbReference type="FunFam" id="3.40.50.300:FF:000610">
    <property type="entry name" value="Multidrug resistance-associated ABC transporter"/>
    <property type="match status" value="1"/>
</dbReference>
<dbReference type="PROSITE" id="PS00211">
    <property type="entry name" value="ABC_TRANSPORTER_1"/>
    <property type="match status" value="1"/>
</dbReference>
<feature type="transmembrane region" description="Helical" evidence="10">
    <location>
        <begin position="340"/>
        <end position="357"/>
    </location>
</feature>
<keyword evidence="4 10" id="KW-0812">Transmembrane</keyword>
<feature type="transmembrane region" description="Helical" evidence="10">
    <location>
        <begin position="837"/>
        <end position="858"/>
    </location>
</feature>
<gene>
    <name evidence="13" type="ORF">SPRG_04832</name>
</gene>
<dbReference type="CDD" id="cd18579">
    <property type="entry name" value="ABC_6TM_ABCC_D1"/>
    <property type="match status" value="1"/>
</dbReference>
<dbReference type="CDD" id="cd18580">
    <property type="entry name" value="ABC_6TM_ABCC_D2"/>
    <property type="match status" value="1"/>
</dbReference>
<keyword evidence="14" id="KW-1185">Reference proteome</keyword>
<dbReference type="GO" id="GO:0005774">
    <property type="term" value="C:vacuolar membrane"/>
    <property type="evidence" value="ECO:0007669"/>
    <property type="project" value="UniProtKB-SubCell"/>
</dbReference>
<feature type="domain" description="ABC transporter" evidence="11">
    <location>
        <begin position="416"/>
        <end position="638"/>
    </location>
</feature>
<keyword evidence="7" id="KW-0067">ATP-binding</keyword>
<dbReference type="OMA" id="HCQALWH"/>